<evidence type="ECO:0000313" key="2">
    <source>
        <dbReference type="Proteomes" id="UP000013966"/>
    </source>
</evidence>
<proteinExistence type="predicted"/>
<protein>
    <submittedName>
        <fullName evidence="1">Uncharacterized protein</fullName>
    </submittedName>
</protein>
<dbReference type="Proteomes" id="UP000013966">
    <property type="component" value="Chromosome 2"/>
</dbReference>
<gene>
    <name evidence="1" type="ORF">BRPE64_BCDS03740</name>
</gene>
<reference evidence="1 2" key="1">
    <citation type="journal article" date="2013" name="Genome Announc.">
        <title>Complete Genome Sequence of Burkholderia sp. Strain RPE64, Bacterial Symbiont of the Bean Bug Riptortus pedestris.</title>
        <authorList>
            <person name="Shibata T.F."/>
            <person name="Maeda T."/>
            <person name="Nikoh N."/>
            <person name="Yamaguchi K."/>
            <person name="Oshima K."/>
            <person name="Hattori M."/>
            <person name="Nishiyama T."/>
            <person name="Hasebe M."/>
            <person name="Fukatsu T."/>
            <person name="Kikuchi Y."/>
            <person name="Shigenobu S."/>
        </authorList>
    </citation>
    <scope>NUCLEOTIDE SEQUENCE [LARGE SCALE GENOMIC DNA]</scope>
</reference>
<dbReference type="PATRIC" id="fig|758793.3.peg.3283"/>
<reference evidence="1 2" key="2">
    <citation type="journal article" date="2018" name="Int. J. Syst. Evol. Microbiol.">
        <title>Burkholderia insecticola sp. nov., a gut symbiotic bacterium of the bean bug Riptortus pedestris.</title>
        <authorList>
            <person name="Takeshita K."/>
            <person name="Tamaki H."/>
            <person name="Ohbayashi T."/>
            <person name="Meng X.-Y."/>
            <person name="Sone T."/>
            <person name="Mitani Y."/>
            <person name="Peeters C."/>
            <person name="Kikuchi Y."/>
            <person name="Vandamme P."/>
        </authorList>
    </citation>
    <scope>NUCLEOTIDE SEQUENCE [LARGE SCALE GENOMIC DNA]</scope>
    <source>
        <strain evidence="1">RPE64</strain>
    </source>
</reference>
<name>R4WVI1_9BURK</name>
<keyword evidence="2" id="KW-1185">Reference proteome</keyword>
<dbReference type="HOGENOM" id="CLU_3059337_0_0_4"/>
<dbReference type="AlphaFoldDB" id="R4WVI1"/>
<evidence type="ECO:0000313" key="1">
    <source>
        <dbReference type="EMBL" id="BAN25035.1"/>
    </source>
</evidence>
<dbReference type="STRING" id="758793.BRPE64_BCDS03740"/>
<sequence>MDGTAVTRFYGDERNIGRSRANLSGRACHPSRRFRRRPVCRSRPRDLSLLLRR</sequence>
<dbReference type="KEGG" id="buo:BRPE64_BCDS03740"/>
<accession>R4WVI1</accession>
<organism evidence="1 2">
    <name type="scientific">Caballeronia insecticola</name>
    <dbReference type="NCBI Taxonomy" id="758793"/>
    <lineage>
        <taxon>Bacteria</taxon>
        <taxon>Pseudomonadati</taxon>
        <taxon>Pseudomonadota</taxon>
        <taxon>Betaproteobacteria</taxon>
        <taxon>Burkholderiales</taxon>
        <taxon>Burkholderiaceae</taxon>
        <taxon>Caballeronia</taxon>
    </lineage>
</organism>
<dbReference type="EMBL" id="AP013059">
    <property type="protein sequence ID" value="BAN25035.1"/>
    <property type="molecule type" value="Genomic_DNA"/>
</dbReference>